<gene>
    <name evidence="1" type="ORF">EVJ58_g4791</name>
</gene>
<sequence length="165" mass="18766">MYASLPAALAILALLLLGMCFLGLLGGLRYTQTRSCILYKSTTVRAYCFGLDGKPHFRRVPIHRYPFNRDVDVPILPWAVLAGDNIAYEDMQCQPAPGTRLAVSYRVYYYETGDLEQPHMAMEPAFHDLPWHGYLVVFRCSCSSQHRFVDMRRGDDAASRDVARQ</sequence>
<dbReference type="Proteomes" id="UP000298390">
    <property type="component" value="Unassembled WGS sequence"/>
</dbReference>
<proteinExistence type="predicted"/>
<reference evidence="1 2" key="1">
    <citation type="submission" date="2019-01" db="EMBL/GenBank/DDBJ databases">
        <title>Genome sequencing of the rare red list fungi Fomitopsis rosea.</title>
        <authorList>
            <person name="Buettner E."/>
            <person name="Kellner H."/>
        </authorList>
    </citation>
    <scope>NUCLEOTIDE SEQUENCE [LARGE SCALE GENOMIC DNA]</scope>
    <source>
        <strain evidence="1 2">DSM 105464</strain>
    </source>
</reference>
<dbReference type="AlphaFoldDB" id="A0A4Y9YF63"/>
<name>A0A4Y9YF63_9APHY</name>
<accession>A0A4Y9YF63</accession>
<evidence type="ECO:0000313" key="1">
    <source>
        <dbReference type="EMBL" id="TFY60995.1"/>
    </source>
</evidence>
<comment type="caution">
    <text evidence="1">The sequence shown here is derived from an EMBL/GenBank/DDBJ whole genome shotgun (WGS) entry which is preliminary data.</text>
</comment>
<dbReference type="EMBL" id="SEKV01000227">
    <property type="protein sequence ID" value="TFY60995.1"/>
    <property type="molecule type" value="Genomic_DNA"/>
</dbReference>
<evidence type="ECO:0000313" key="2">
    <source>
        <dbReference type="Proteomes" id="UP000298390"/>
    </source>
</evidence>
<organism evidence="1 2">
    <name type="scientific">Rhodofomes roseus</name>
    <dbReference type="NCBI Taxonomy" id="34475"/>
    <lineage>
        <taxon>Eukaryota</taxon>
        <taxon>Fungi</taxon>
        <taxon>Dikarya</taxon>
        <taxon>Basidiomycota</taxon>
        <taxon>Agaricomycotina</taxon>
        <taxon>Agaricomycetes</taxon>
        <taxon>Polyporales</taxon>
        <taxon>Rhodofomes</taxon>
    </lineage>
</organism>
<protein>
    <submittedName>
        <fullName evidence="1">Uncharacterized protein</fullName>
    </submittedName>
</protein>